<dbReference type="KEGG" id="crq:GCK72_023330"/>
<organism evidence="2 3">
    <name type="scientific">Caenorhabditis remanei</name>
    <name type="common">Caenorhabditis vulgaris</name>
    <dbReference type="NCBI Taxonomy" id="31234"/>
    <lineage>
        <taxon>Eukaryota</taxon>
        <taxon>Metazoa</taxon>
        <taxon>Ecdysozoa</taxon>
        <taxon>Nematoda</taxon>
        <taxon>Chromadorea</taxon>
        <taxon>Rhabditida</taxon>
        <taxon>Rhabditina</taxon>
        <taxon>Rhabditomorpha</taxon>
        <taxon>Rhabditoidea</taxon>
        <taxon>Rhabditidae</taxon>
        <taxon>Peloderinae</taxon>
        <taxon>Caenorhabditis</taxon>
    </lineage>
</organism>
<feature type="region of interest" description="Disordered" evidence="1">
    <location>
        <begin position="89"/>
        <end position="109"/>
    </location>
</feature>
<protein>
    <submittedName>
        <fullName evidence="2">Uncharacterized protein</fullName>
    </submittedName>
</protein>
<sequence length="109" mass="12680">MVLYGFHSAFMFAKKHIQRKFPFCKIHPSDDYPRSTMTFDNTNNIYPPEKTISKEHIATLSRRVIATTPPSPVSTVIDSVDLPPHWGLRNIDRSRENPLYHENNNNNKQ</sequence>
<proteinExistence type="predicted"/>
<reference evidence="2 3" key="1">
    <citation type="submission" date="2019-12" db="EMBL/GenBank/DDBJ databases">
        <title>Chromosome-level assembly of the Caenorhabditis remanei genome.</title>
        <authorList>
            <person name="Teterina A.A."/>
            <person name="Willis J.H."/>
            <person name="Phillips P.C."/>
        </authorList>
    </citation>
    <scope>NUCLEOTIDE SEQUENCE [LARGE SCALE GENOMIC DNA]</scope>
    <source>
        <strain evidence="2 3">PX506</strain>
        <tissue evidence="2">Whole organism</tissue>
    </source>
</reference>
<comment type="caution">
    <text evidence="2">The sequence shown here is derived from an EMBL/GenBank/DDBJ whole genome shotgun (WGS) entry which is preliminary data.</text>
</comment>
<dbReference type="Proteomes" id="UP000483820">
    <property type="component" value="Chromosome X"/>
</dbReference>
<name>A0A6A5FWI1_CAERE</name>
<gene>
    <name evidence="2" type="ORF">GCK72_023330</name>
</gene>
<accession>A0A6A5FWI1</accession>
<dbReference type="AlphaFoldDB" id="A0A6A5FWI1"/>
<evidence type="ECO:0000313" key="2">
    <source>
        <dbReference type="EMBL" id="KAF1746872.1"/>
    </source>
</evidence>
<evidence type="ECO:0000256" key="1">
    <source>
        <dbReference type="SAM" id="MobiDB-lite"/>
    </source>
</evidence>
<dbReference type="GeneID" id="78777667"/>
<dbReference type="CTD" id="78777667"/>
<feature type="compositionally biased region" description="Basic and acidic residues" evidence="1">
    <location>
        <begin position="90"/>
        <end position="99"/>
    </location>
</feature>
<evidence type="ECO:0000313" key="3">
    <source>
        <dbReference type="Proteomes" id="UP000483820"/>
    </source>
</evidence>
<dbReference type="EMBL" id="WUAV01000006">
    <property type="protein sequence ID" value="KAF1746872.1"/>
    <property type="molecule type" value="Genomic_DNA"/>
</dbReference>
<dbReference type="RefSeq" id="XP_053578914.1">
    <property type="nucleotide sequence ID" value="XM_053735348.1"/>
</dbReference>